<feature type="compositionally biased region" description="Polar residues" evidence="1">
    <location>
        <begin position="810"/>
        <end position="837"/>
    </location>
</feature>
<feature type="compositionally biased region" description="Polar residues" evidence="1">
    <location>
        <begin position="261"/>
        <end position="270"/>
    </location>
</feature>
<proteinExistence type="predicted"/>
<feature type="region of interest" description="Disordered" evidence="1">
    <location>
        <begin position="147"/>
        <end position="166"/>
    </location>
</feature>
<gene>
    <name evidence="2" type="ORF">EDD36DRAFT_499096</name>
</gene>
<dbReference type="AlphaFoldDB" id="A0AAN6DN28"/>
<evidence type="ECO:0000313" key="2">
    <source>
        <dbReference type="EMBL" id="KAI1609479.1"/>
    </source>
</evidence>
<comment type="caution">
    <text evidence="2">The sequence shown here is derived from an EMBL/GenBank/DDBJ whole genome shotgun (WGS) entry which is preliminary data.</text>
</comment>
<evidence type="ECO:0000256" key="1">
    <source>
        <dbReference type="SAM" id="MobiDB-lite"/>
    </source>
</evidence>
<evidence type="ECO:0000313" key="3">
    <source>
        <dbReference type="Proteomes" id="UP001203852"/>
    </source>
</evidence>
<name>A0AAN6DN28_9EURO</name>
<feature type="compositionally biased region" description="Basic and acidic residues" evidence="1">
    <location>
        <begin position="283"/>
        <end position="295"/>
    </location>
</feature>
<reference evidence="2" key="1">
    <citation type="journal article" date="2022" name="bioRxiv">
        <title>Deciphering the potential niche of two novel black yeast fungi from a biological soil crust based on their genomes, phenotypes, and melanin regulation.</title>
        <authorList>
            <consortium name="DOE Joint Genome Institute"/>
            <person name="Carr E.C."/>
            <person name="Barton Q."/>
            <person name="Grambo S."/>
            <person name="Sullivan M."/>
            <person name="Renfro C.M."/>
            <person name="Kuo A."/>
            <person name="Pangilinan J."/>
            <person name="Lipzen A."/>
            <person name="Keymanesh K."/>
            <person name="Savage E."/>
            <person name="Barry K."/>
            <person name="Grigoriev I.V."/>
            <person name="Riekhof W.R."/>
            <person name="Harris S.S."/>
        </authorList>
    </citation>
    <scope>NUCLEOTIDE SEQUENCE</scope>
    <source>
        <strain evidence="2">JF 03-4F</strain>
    </source>
</reference>
<organism evidence="2 3">
    <name type="scientific">Exophiala viscosa</name>
    <dbReference type="NCBI Taxonomy" id="2486360"/>
    <lineage>
        <taxon>Eukaryota</taxon>
        <taxon>Fungi</taxon>
        <taxon>Dikarya</taxon>
        <taxon>Ascomycota</taxon>
        <taxon>Pezizomycotina</taxon>
        <taxon>Eurotiomycetes</taxon>
        <taxon>Chaetothyriomycetidae</taxon>
        <taxon>Chaetothyriales</taxon>
        <taxon>Herpotrichiellaceae</taxon>
        <taxon>Exophiala</taxon>
    </lineage>
</organism>
<feature type="region of interest" description="Disordered" evidence="1">
    <location>
        <begin position="246"/>
        <end position="270"/>
    </location>
</feature>
<dbReference type="EMBL" id="MU404360">
    <property type="protein sequence ID" value="KAI1609479.1"/>
    <property type="molecule type" value="Genomic_DNA"/>
</dbReference>
<dbReference type="Proteomes" id="UP001203852">
    <property type="component" value="Unassembled WGS sequence"/>
</dbReference>
<protein>
    <submittedName>
        <fullName evidence="2">Uncharacterized protein</fullName>
    </submittedName>
</protein>
<keyword evidence="3" id="KW-1185">Reference proteome</keyword>
<feature type="compositionally biased region" description="Polar residues" evidence="1">
    <location>
        <begin position="1"/>
        <end position="13"/>
    </location>
</feature>
<accession>A0AAN6DN28</accession>
<feature type="region of interest" description="Disordered" evidence="1">
    <location>
        <begin position="810"/>
        <end position="855"/>
    </location>
</feature>
<feature type="region of interest" description="Disordered" evidence="1">
    <location>
        <begin position="1"/>
        <end position="30"/>
    </location>
</feature>
<feature type="region of interest" description="Disordered" evidence="1">
    <location>
        <begin position="279"/>
        <end position="298"/>
    </location>
</feature>
<sequence>MNAAGRTQHQGTLPGQPDFKFVPEDGSSSRYCKRMTEDESERAKEIVIRLHRAGENRVAMMEQVSREVLHGRRISKAMVDGLRAHLGLIQHQSGRAARGQEFMSRTKQYSALYSTQGDDWADNVLCSSTQVLEGGIAIALQTSHAETPSCEPLQDTRGKRSLGNRVQTPERDAIVESAQGAINRNLISLPTELISTTNVEALIAPDVRSVSHSSSTINTSENDSVFSIMETPQADLVASSTIECRTDSSPLGDDSPMLDYQGQSQSSVNSMDGDMTSILPDQKSTDVHGSAERRVSTTHKMVHPLDKTGLWTHYYHVLKKLKHYSKDIIVDGRTLQRSEGLWHWFNACDITTLNHVAYILDALRDFRQAFDVYFIIYCRLLKTRKDEQAPNPHFVLSTIGCARSARTPLQLDLARTLVERVREDLSLYHDPWLLEHTRTWKFLERYHKNSFDTKNESWEDVEEAAYWVATATIMSQPRLAVYIELAHDMPDYFLPFFSQNSFVGHIRGCDVAKASMLAGISKVSGFIRARKNDLNPLLKGWLRTDEDAVAEHGQVVSNMFLTEYLPSLRSARESTRPATTPNHAGFPCCWNDFPMLTIPFLLFRWTHRPDFKTKHASFLQRARTIKASEFLILAADEIHGHLLSGQGKNAVFDVYLSLMTAPKHLDHAPLQSFLPPALFLTVAKTLNLNYDTSNLSLRDTISDYTVGCEPPDQPQSVWPTGPFLTVAKTLDLNYDKINARKNSGADSTLRREQPQEDTVRGASFMSQDFADAASLSATVSISDESSISSGYRSFRAYSKKLRNSMSLTVRTRLSDSSGARTTRSSWSFSRNTGFPQDSSIRESQISLSSDIPMSG</sequence>